<dbReference type="EMBL" id="HF543949">
    <property type="protein sequence ID" value="CCN27154.1"/>
    <property type="molecule type" value="Genomic_DNA"/>
</dbReference>
<accession>K8DWF7</accession>
<organism evidence="1 2">
    <name type="scientific">Pseudomonas phage vB_PaeP_p2-10_Or1</name>
    <dbReference type="NCBI Taxonomy" id="1234701"/>
    <lineage>
        <taxon>Viruses</taxon>
        <taxon>Duplodnaviria</taxon>
        <taxon>Heunggongvirae</taxon>
        <taxon>Uroviricota</taxon>
        <taxon>Caudoviricetes</taxon>
        <taxon>Bruynoghevirus</taxon>
        <taxon>Bruynoghevirus PaP3</taxon>
    </lineage>
</organism>
<gene>
    <name evidence="1" type="ORF">BN425_orf_13</name>
</gene>
<dbReference type="OrthoDB" id="14937at10239"/>
<dbReference type="Proteomes" id="UP000009397">
    <property type="component" value="Segment"/>
</dbReference>
<sequence>MVLQWIYFGNGPEGRYAMSQRYSPSIPPQEEEELLPFLNEEFVRVGQTLNDVADGYWGVSMEPPKKLKPGTVKYFAPGVVGPVSGIYYYDLDNQWKLAGTKPKDLPGDFILFTPANNHQAMGTCAYRMNTDKDEVWITLLASGGNYTDGATVLDLPQAYWPPAELFIPAFSSIIPAQSQITYPPPSDPNAPPLDQVFDVLNRATIQTAVVNQAMFKLTANGRLLIQGIPQGAIFGGTFTYPLVVTP</sequence>
<proteinExistence type="predicted"/>
<dbReference type="GeneID" id="14217052"/>
<dbReference type="RefSeq" id="YP_007183221.1">
    <property type="nucleotide sequence ID" value="NC_019813.1"/>
</dbReference>
<name>K8DWF7_9CAUD</name>
<dbReference type="KEGG" id="vg:14217052"/>
<evidence type="ECO:0000313" key="1">
    <source>
        <dbReference type="EMBL" id="CCN27154.1"/>
    </source>
</evidence>
<evidence type="ECO:0000313" key="2">
    <source>
        <dbReference type="Proteomes" id="UP000009397"/>
    </source>
</evidence>
<protein>
    <submittedName>
        <fullName evidence="1">Constituent protein</fullName>
    </submittedName>
</protein>
<reference evidence="2" key="1">
    <citation type="journal article" date="2013" name="PLoS ONE">
        <title>The Susceptibility of Pseudomonas aeruginosa Strains from Cystic Fibrosis Patients to Bacteriophages.</title>
        <authorList>
            <person name="Essoh C."/>
            <person name="Blouin Y."/>
            <person name="Loukou G."/>
            <person name="Cablanmian A."/>
            <person name="Lathro S."/>
            <person name="Kutter E."/>
            <person name="Thien H.V."/>
            <person name="Vergnaud G."/>
            <person name="Pourcel C."/>
        </authorList>
    </citation>
    <scope>NUCLEOTIDE SEQUENCE [LARGE SCALE GENOMIC DNA]</scope>
</reference>